<protein>
    <recommendedName>
        <fullName evidence="8">Protein kinase domain-containing protein</fullName>
    </recommendedName>
</protein>
<feature type="compositionally biased region" description="Polar residues" evidence="6">
    <location>
        <begin position="764"/>
        <end position="785"/>
    </location>
</feature>
<dbReference type="Pfam" id="PF14295">
    <property type="entry name" value="PAN_4"/>
    <property type="match status" value="2"/>
</dbReference>
<feature type="domain" description="Protein kinase" evidence="8">
    <location>
        <begin position="885"/>
        <end position="1132"/>
    </location>
</feature>
<evidence type="ECO:0000256" key="5">
    <source>
        <dbReference type="PROSITE-ProRule" id="PRU10141"/>
    </source>
</evidence>
<organism evidence="9 10">
    <name type="scientific">Chlorella vulgaris</name>
    <name type="common">Green alga</name>
    <dbReference type="NCBI Taxonomy" id="3077"/>
    <lineage>
        <taxon>Eukaryota</taxon>
        <taxon>Viridiplantae</taxon>
        <taxon>Chlorophyta</taxon>
        <taxon>core chlorophytes</taxon>
        <taxon>Trebouxiophyceae</taxon>
        <taxon>Chlorellales</taxon>
        <taxon>Chlorellaceae</taxon>
        <taxon>Chlorella clade</taxon>
        <taxon>Chlorella</taxon>
    </lineage>
</organism>
<evidence type="ECO:0000256" key="1">
    <source>
        <dbReference type="ARBA" id="ARBA00022679"/>
    </source>
</evidence>
<feature type="region of interest" description="Disordered" evidence="6">
    <location>
        <begin position="1135"/>
        <end position="1209"/>
    </location>
</feature>
<keyword evidence="1" id="KW-0808">Transferase</keyword>
<dbReference type="InterPro" id="IPR003609">
    <property type="entry name" value="Pan_app"/>
</dbReference>
<feature type="binding site" evidence="5">
    <location>
        <position position="912"/>
    </location>
    <ligand>
        <name>ATP</name>
        <dbReference type="ChEBI" id="CHEBI:30616"/>
    </ligand>
</feature>
<dbReference type="Proteomes" id="UP001055712">
    <property type="component" value="Unassembled WGS sequence"/>
</dbReference>
<keyword evidence="4 5" id="KW-0067">ATP-binding</keyword>
<comment type="caution">
    <text evidence="9">The sequence shown here is derived from an EMBL/GenBank/DDBJ whole genome shotgun (WGS) entry which is preliminary data.</text>
</comment>
<dbReference type="PROSITE" id="PS00108">
    <property type="entry name" value="PROTEIN_KINASE_ST"/>
    <property type="match status" value="1"/>
</dbReference>
<dbReference type="SMART" id="SM00220">
    <property type="entry name" value="S_TKc"/>
    <property type="match status" value="1"/>
</dbReference>
<reference evidence="9" key="1">
    <citation type="journal article" date="2019" name="Plant J.">
        <title>Chlorella vulgaris genome assembly and annotation reveals the molecular basis for metabolic acclimation to high light conditions.</title>
        <authorList>
            <person name="Cecchin M."/>
            <person name="Marcolungo L."/>
            <person name="Rossato M."/>
            <person name="Girolomoni L."/>
            <person name="Cosentino E."/>
            <person name="Cuine S."/>
            <person name="Li-Beisson Y."/>
            <person name="Delledonne M."/>
            <person name="Ballottari M."/>
        </authorList>
    </citation>
    <scope>NUCLEOTIDE SEQUENCE</scope>
    <source>
        <strain evidence="9">211/11P</strain>
    </source>
</reference>
<feature type="compositionally biased region" description="Low complexity" evidence="6">
    <location>
        <begin position="616"/>
        <end position="628"/>
    </location>
</feature>
<feature type="region of interest" description="Disordered" evidence="6">
    <location>
        <begin position="663"/>
        <end position="736"/>
    </location>
</feature>
<dbReference type="InterPro" id="IPR008271">
    <property type="entry name" value="Ser/Thr_kinase_AS"/>
</dbReference>
<feature type="region of interest" description="Disordered" evidence="6">
    <location>
        <begin position="528"/>
        <end position="591"/>
    </location>
</feature>
<dbReference type="EMBL" id="SIDB01000008">
    <property type="protein sequence ID" value="KAI3429881.1"/>
    <property type="molecule type" value="Genomic_DNA"/>
</dbReference>
<feature type="chain" id="PRO_5039623757" description="Protein kinase domain-containing protein" evidence="7">
    <location>
        <begin position="21"/>
        <end position="1209"/>
    </location>
</feature>
<feature type="compositionally biased region" description="Low complexity" evidence="6">
    <location>
        <begin position="576"/>
        <end position="591"/>
    </location>
</feature>
<dbReference type="InterPro" id="IPR011009">
    <property type="entry name" value="Kinase-like_dom_sf"/>
</dbReference>
<name>A0A9D4TMV2_CHLVU</name>
<keyword evidence="3" id="KW-0418">Kinase</keyword>
<accession>A0A9D4TMV2</accession>
<keyword evidence="2 5" id="KW-0547">Nucleotide-binding</keyword>
<dbReference type="InterPro" id="IPR017441">
    <property type="entry name" value="Protein_kinase_ATP_BS"/>
</dbReference>
<evidence type="ECO:0000256" key="7">
    <source>
        <dbReference type="SAM" id="SignalP"/>
    </source>
</evidence>
<reference evidence="9" key="2">
    <citation type="submission" date="2020-11" db="EMBL/GenBank/DDBJ databases">
        <authorList>
            <person name="Cecchin M."/>
            <person name="Marcolungo L."/>
            <person name="Rossato M."/>
            <person name="Girolomoni L."/>
            <person name="Cosentino E."/>
            <person name="Cuine S."/>
            <person name="Li-Beisson Y."/>
            <person name="Delledonne M."/>
            <person name="Ballottari M."/>
        </authorList>
    </citation>
    <scope>NUCLEOTIDE SEQUENCE</scope>
    <source>
        <strain evidence="9">211/11P</strain>
        <tissue evidence="9">Whole cell</tissue>
    </source>
</reference>
<dbReference type="PROSITE" id="PS51257">
    <property type="entry name" value="PROKAR_LIPOPROTEIN"/>
    <property type="match status" value="1"/>
</dbReference>
<dbReference type="PANTHER" id="PTHR44329">
    <property type="entry name" value="SERINE/THREONINE-PROTEIN KINASE TNNI3K-RELATED"/>
    <property type="match status" value="1"/>
</dbReference>
<sequence length="1209" mass="125251">MLNRQLLLLALALWAACAGAAPLPRIATFPSAAQVYTSEEPGGGLAVLAPNAAVLKAGAAAVGPLLTGLATPEDCAAACRAANSCSWFDFCQTPDGCPQGAQLLAYGDCRLYAQRTCSQPLQLNATQGLLAGFPVLLPEVLVTGFSLVAGQGIAGGDHGCPGSLLPGKCAVRSTEEALLLCLATPACRAVTVLLNGTDGCSSEPVSLLKLEGLSPHNSYVASGVVTLQPPEVRETVNSQLTEADGQVLLPTAAELAALPATNASLTNDSAWRGCVLGNGTLMAGRPVATLERVDSAEACCRACRAQYAVPNGCNVWNYCRVPGGCSYQGQLMTSNASLGYQQCALLYQELVTPSFGLPPALLAHGPDVPFVGGAPLVVGAEAVLEGYQQLVGRGAVPFGASACDVEQGVVDAVLCVLNVTSVEAMGDWCQDVGACSAFVPWRDSGYANWPQQGVFRRDTSASSRLLMPTQTLYVRDLQPEPQPADGGGDPLSSGAVAGIAVGAAAVGACVAAAIFCVLRKRRRLAAESGKEAEDLEELGGMQASGELDSGTLDTRKDSCGDSLLNCPLGDGSAESQQLPLQQQAQQQQQQPLNLPARVGLPSTVAVRPTRHDTAAQRVQQQQQQRGVQMTAPAAPHPARAQFATQSVDEDLLSPFAAASVGYGSGTGSPGRAAQQDASPGGHADGLGQLRAYRLGSPGIATGGRAGSVPPQSGGRQQWRPPLPPSRSNSGPCSGLPSAAVAAAMARGMDAAAALLAQGSNASTAQSPLQAQASDPRTLTPQGSDSDSARGSGQTAAAAAAGSPGSGIGFASSSSMALLRNQRTGSGALPELAQFVAAQEAAAASGIGGMDETSTHLQLLNEANLPHRLREWVIHPSQVTYQRWANGKLWELGSGASGHVFKATYNGEAVAAKEMEIGQSPAGQEAFLNEALRLQALRHPHVVGFYGVILTGSKGVVLMEYCEGRDLHSALGVTAAGGTHRLFSWHRRGRRVALELVKAINYLHSKGIVHMDIKSSNVLLTSGGTAKLADVAFSRELAGEILPDVPFTGTFPWIAPEVLCGRECTQSVDIFSFGVVLWEIVTGEEPKRGCMRMPQVPEECPQDVCDLMMECLDEVPSVRPTAHQLLQRINQMMERANARGSAARSRASLDRGPASGAPSRMGSQDVASPGLRSEASSELAGARSSRRSMDVLAVRGLSPIPSPTTSPRGR</sequence>
<evidence type="ECO:0000256" key="3">
    <source>
        <dbReference type="ARBA" id="ARBA00022777"/>
    </source>
</evidence>
<dbReference type="SUPFAM" id="SSF56112">
    <property type="entry name" value="Protein kinase-like (PK-like)"/>
    <property type="match status" value="1"/>
</dbReference>
<dbReference type="AlphaFoldDB" id="A0A9D4TMV2"/>
<keyword evidence="7" id="KW-0732">Signal</keyword>
<dbReference type="GO" id="GO:0005524">
    <property type="term" value="F:ATP binding"/>
    <property type="evidence" value="ECO:0007669"/>
    <property type="project" value="UniProtKB-UniRule"/>
</dbReference>
<feature type="signal peptide" evidence="7">
    <location>
        <begin position="1"/>
        <end position="20"/>
    </location>
</feature>
<dbReference type="InterPro" id="IPR051681">
    <property type="entry name" value="Ser/Thr_Kinases-Pseudokinases"/>
</dbReference>
<keyword evidence="10" id="KW-1185">Reference proteome</keyword>
<proteinExistence type="predicted"/>
<dbReference type="GO" id="GO:0004674">
    <property type="term" value="F:protein serine/threonine kinase activity"/>
    <property type="evidence" value="ECO:0007669"/>
    <property type="project" value="TreeGrafter"/>
</dbReference>
<evidence type="ECO:0000259" key="8">
    <source>
        <dbReference type="PROSITE" id="PS50011"/>
    </source>
</evidence>
<feature type="region of interest" description="Disordered" evidence="6">
    <location>
        <begin position="610"/>
        <end position="639"/>
    </location>
</feature>
<evidence type="ECO:0000313" key="9">
    <source>
        <dbReference type="EMBL" id="KAI3429881.1"/>
    </source>
</evidence>
<dbReference type="InterPro" id="IPR000719">
    <property type="entry name" value="Prot_kinase_dom"/>
</dbReference>
<dbReference type="PROSITE" id="PS00107">
    <property type="entry name" value="PROTEIN_KINASE_ATP"/>
    <property type="match status" value="1"/>
</dbReference>
<evidence type="ECO:0000256" key="2">
    <source>
        <dbReference type="ARBA" id="ARBA00022741"/>
    </source>
</evidence>
<gene>
    <name evidence="9" type="ORF">D9Q98_010192</name>
</gene>
<evidence type="ECO:0000256" key="6">
    <source>
        <dbReference type="SAM" id="MobiDB-lite"/>
    </source>
</evidence>
<dbReference type="Pfam" id="PF00069">
    <property type="entry name" value="Pkinase"/>
    <property type="match status" value="1"/>
</dbReference>
<feature type="region of interest" description="Disordered" evidence="6">
    <location>
        <begin position="764"/>
        <end position="804"/>
    </location>
</feature>
<dbReference type="Gene3D" id="1.10.510.10">
    <property type="entry name" value="Transferase(Phosphotransferase) domain 1"/>
    <property type="match status" value="1"/>
</dbReference>
<evidence type="ECO:0000313" key="10">
    <source>
        <dbReference type="Proteomes" id="UP001055712"/>
    </source>
</evidence>
<feature type="compositionally biased region" description="Low complexity" evidence="6">
    <location>
        <begin position="788"/>
        <end position="804"/>
    </location>
</feature>
<dbReference type="PROSITE" id="PS50011">
    <property type="entry name" value="PROTEIN_KINASE_DOM"/>
    <property type="match status" value="1"/>
</dbReference>
<dbReference type="OrthoDB" id="2013833at2759"/>
<evidence type="ECO:0000256" key="4">
    <source>
        <dbReference type="ARBA" id="ARBA00022840"/>
    </source>
</evidence>